<proteinExistence type="predicted"/>
<reference evidence="1" key="1">
    <citation type="submission" date="2021-11" db="EMBL/GenBank/DDBJ databases">
        <title>Australian commercial rhizobial inoculants.</title>
        <authorList>
            <person name="Kohlmeier M.G."/>
            <person name="O'Hara G.W."/>
            <person name="Colombi E."/>
            <person name="Ramsay J.P."/>
            <person name="Terpolilli J."/>
        </authorList>
    </citation>
    <scope>NUCLEOTIDE SEQUENCE</scope>
    <source>
        <strain evidence="1">CC829</strain>
        <plasmid evidence="1">pCC829_1</plasmid>
    </source>
</reference>
<geneLocation type="plasmid" evidence="1 2">
    <name>pCC829_1</name>
</geneLocation>
<sequence>MNTDRAAGGLAVCFLTGVHGRGTGSVKQPVPRHLYHEPRRRALGMLDGAQGEASAGADVLVVML</sequence>
<dbReference type="EMBL" id="CP088101">
    <property type="protein sequence ID" value="UFW91843.1"/>
    <property type="molecule type" value="Genomic_DNA"/>
</dbReference>
<organism evidence="1 2">
    <name type="scientific">Bradyrhizobium barranii</name>
    <dbReference type="NCBI Taxonomy" id="2992140"/>
    <lineage>
        <taxon>Bacteria</taxon>
        <taxon>Pseudomonadati</taxon>
        <taxon>Pseudomonadota</taxon>
        <taxon>Alphaproteobacteria</taxon>
        <taxon>Hyphomicrobiales</taxon>
        <taxon>Nitrobacteraceae</taxon>
        <taxon>Bradyrhizobium</taxon>
    </lineage>
</organism>
<accession>A0ABY3R1Q2</accession>
<evidence type="ECO:0000313" key="1">
    <source>
        <dbReference type="EMBL" id="UFW91843.1"/>
    </source>
</evidence>
<name>A0ABY3R1Q2_9BRAD</name>
<evidence type="ECO:0000313" key="2">
    <source>
        <dbReference type="Proteomes" id="UP001430990"/>
    </source>
</evidence>
<gene>
    <name evidence="1" type="ORF">BjapCC829_46340</name>
</gene>
<keyword evidence="2" id="KW-1185">Reference proteome</keyword>
<protein>
    <submittedName>
        <fullName evidence="1">Uncharacterized protein</fullName>
    </submittedName>
</protein>
<dbReference type="RefSeq" id="WP_231145706.1">
    <property type="nucleotide sequence ID" value="NZ_CP088101.1"/>
</dbReference>
<dbReference type="Proteomes" id="UP001430990">
    <property type="component" value="Plasmid pCC829_1"/>
</dbReference>
<keyword evidence="1" id="KW-0614">Plasmid</keyword>